<keyword evidence="2" id="KW-1185">Reference proteome</keyword>
<dbReference type="Proteomes" id="UP001268819">
    <property type="component" value="Unassembled WGS sequence"/>
</dbReference>
<accession>A0ABU1PRC0</accession>
<comment type="caution">
    <text evidence="1">The sequence shown here is derived from an EMBL/GenBank/DDBJ whole genome shotgun (WGS) entry which is preliminary data.</text>
</comment>
<sequence length="47" mass="5284">MYSATPSTTDVKPALRTRNWWACWASESNAACAEAVNRSLVAPAWRW</sequence>
<protein>
    <submittedName>
        <fullName evidence="1">Uncharacterized protein</fullName>
    </submittedName>
</protein>
<name>A0ABU1PRC0_9PSEU</name>
<gene>
    <name evidence="1" type="ORF">J2S66_001043</name>
</gene>
<organism evidence="1 2">
    <name type="scientific">Saccharothrix longispora</name>
    <dbReference type="NCBI Taxonomy" id="33920"/>
    <lineage>
        <taxon>Bacteria</taxon>
        <taxon>Bacillati</taxon>
        <taxon>Actinomycetota</taxon>
        <taxon>Actinomycetes</taxon>
        <taxon>Pseudonocardiales</taxon>
        <taxon>Pseudonocardiaceae</taxon>
        <taxon>Saccharothrix</taxon>
    </lineage>
</organism>
<proteinExistence type="predicted"/>
<dbReference type="EMBL" id="JAVDSG010000001">
    <property type="protein sequence ID" value="MDR6592659.1"/>
    <property type="molecule type" value="Genomic_DNA"/>
</dbReference>
<evidence type="ECO:0000313" key="1">
    <source>
        <dbReference type="EMBL" id="MDR6592659.1"/>
    </source>
</evidence>
<reference evidence="1 2" key="1">
    <citation type="submission" date="2023-07" db="EMBL/GenBank/DDBJ databases">
        <title>Sequencing the genomes of 1000 actinobacteria strains.</title>
        <authorList>
            <person name="Klenk H.-P."/>
        </authorList>
    </citation>
    <scope>NUCLEOTIDE SEQUENCE [LARGE SCALE GENOMIC DNA]</scope>
    <source>
        <strain evidence="1 2">DSM 43749</strain>
    </source>
</reference>
<evidence type="ECO:0000313" key="2">
    <source>
        <dbReference type="Proteomes" id="UP001268819"/>
    </source>
</evidence>